<dbReference type="KEGG" id="bbel:109471669"/>
<dbReference type="Proteomes" id="UP000515135">
    <property type="component" value="Unplaced"/>
</dbReference>
<accession>A0A6P4YXW7</accession>
<dbReference type="CDD" id="cd00037">
    <property type="entry name" value="CLECT"/>
    <property type="match status" value="1"/>
</dbReference>
<evidence type="ECO:0000259" key="4">
    <source>
        <dbReference type="PROSITE" id="PS50026"/>
    </source>
</evidence>
<keyword evidence="6" id="KW-1185">Reference proteome</keyword>
<evidence type="ECO:0000259" key="5">
    <source>
        <dbReference type="PROSITE" id="PS50041"/>
    </source>
</evidence>
<name>A0A6P4YXW7_BRABE</name>
<dbReference type="PANTHER" id="PTHR22801:SF63">
    <property type="entry name" value="C-TYPE LECTIN DOMAIN-CONTAINING PROTEIN"/>
    <property type="match status" value="1"/>
</dbReference>
<dbReference type="SMART" id="SM00181">
    <property type="entry name" value="EGF"/>
    <property type="match status" value="1"/>
</dbReference>
<evidence type="ECO:0000256" key="1">
    <source>
        <dbReference type="ARBA" id="ARBA00023157"/>
    </source>
</evidence>
<dbReference type="PROSITE" id="PS00615">
    <property type="entry name" value="C_TYPE_LECTIN_1"/>
    <property type="match status" value="1"/>
</dbReference>
<dbReference type="InterPro" id="IPR016186">
    <property type="entry name" value="C-type_lectin-like/link_sf"/>
</dbReference>
<evidence type="ECO:0000256" key="2">
    <source>
        <dbReference type="PROSITE-ProRule" id="PRU00076"/>
    </source>
</evidence>
<evidence type="ECO:0000313" key="6">
    <source>
        <dbReference type="Proteomes" id="UP000515135"/>
    </source>
</evidence>
<dbReference type="AlphaFoldDB" id="A0A6P4YXW7"/>
<feature type="disulfide bond" evidence="2">
    <location>
        <begin position="185"/>
        <end position="194"/>
    </location>
</feature>
<comment type="caution">
    <text evidence="2">Lacks conserved residue(s) required for the propagation of feature annotation.</text>
</comment>
<feature type="chain" id="PRO_5028057801" evidence="3">
    <location>
        <begin position="30"/>
        <end position="201"/>
    </location>
</feature>
<sequence length="201" mass="22812">MAVWEALVRCERRWLWVFVLVCLTPTLTGCPDNYSYLAHTYRCYRAYGILNTYDEAVATCLADGGSLAMPRDNTTNNFLVALKNNVSTSSKFRFGLHRWNETWKYVDGGELGNFTDWAENEPNDINERCAEYLPVFWYGSKWNDGYCSTQRRFLCEAEPAVNHCQPDPCVYGTCISGPDIFTCTCDEGYEGGTCNISIGTQ</sequence>
<organism evidence="6 7">
    <name type="scientific">Branchiostoma belcheri</name>
    <name type="common">Amphioxus</name>
    <dbReference type="NCBI Taxonomy" id="7741"/>
    <lineage>
        <taxon>Eukaryota</taxon>
        <taxon>Metazoa</taxon>
        <taxon>Chordata</taxon>
        <taxon>Cephalochordata</taxon>
        <taxon>Leptocardii</taxon>
        <taxon>Amphioxiformes</taxon>
        <taxon>Branchiostomatidae</taxon>
        <taxon>Branchiostoma</taxon>
    </lineage>
</organism>
<keyword evidence="1 2" id="KW-1015">Disulfide bond</keyword>
<feature type="domain" description="EGF-like" evidence="4">
    <location>
        <begin position="160"/>
        <end position="195"/>
    </location>
</feature>
<dbReference type="SUPFAM" id="SSF57196">
    <property type="entry name" value="EGF/Laminin"/>
    <property type="match status" value="1"/>
</dbReference>
<dbReference type="GeneID" id="109471669"/>
<dbReference type="SUPFAM" id="SSF56436">
    <property type="entry name" value="C-type lectin-like"/>
    <property type="match status" value="1"/>
</dbReference>
<protein>
    <submittedName>
        <fullName evidence="7">C-type lectin 1-like</fullName>
    </submittedName>
</protein>
<dbReference type="InterPro" id="IPR016187">
    <property type="entry name" value="CTDL_fold"/>
</dbReference>
<dbReference type="PROSITE" id="PS01186">
    <property type="entry name" value="EGF_2"/>
    <property type="match status" value="1"/>
</dbReference>
<feature type="domain" description="C-type lectin" evidence="5">
    <location>
        <begin position="39"/>
        <end position="156"/>
    </location>
</feature>
<reference evidence="7" key="1">
    <citation type="submission" date="2025-08" db="UniProtKB">
        <authorList>
            <consortium name="RefSeq"/>
        </authorList>
    </citation>
    <scope>IDENTIFICATION</scope>
    <source>
        <tissue evidence="7">Gonad</tissue>
    </source>
</reference>
<dbReference type="Pfam" id="PF00059">
    <property type="entry name" value="Lectin_C"/>
    <property type="match status" value="1"/>
</dbReference>
<dbReference type="Gene3D" id="2.10.25.10">
    <property type="entry name" value="Laminin"/>
    <property type="match status" value="1"/>
</dbReference>
<evidence type="ECO:0000313" key="7">
    <source>
        <dbReference type="RefSeq" id="XP_019626564.1"/>
    </source>
</evidence>
<dbReference type="InterPro" id="IPR050801">
    <property type="entry name" value="Ca-Dep_Lectins_ImmuneDev"/>
</dbReference>
<dbReference type="InterPro" id="IPR000742">
    <property type="entry name" value="EGF"/>
</dbReference>
<dbReference type="PROSITE" id="PS00022">
    <property type="entry name" value="EGF_1"/>
    <property type="match status" value="1"/>
</dbReference>
<proteinExistence type="predicted"/>
<gene>
    <name evidence="7" type="primary">LOC109471669</name>
</gene>
<dbReference type="SMART" id="SM00034">
    <property type="entry name" value="CLECT"/>
    <property type="match status" value="1"/>
</dbReference>
<feature type="disulfide bond" evidence="2">
    <location>
        <begin position="164"/>
        <end position="174"/>
    </location>
</feature>
<dbReference type="OrthoDB" id="10032136at2759"/>
<keyword evidence="2" id="KW-0245">EGF-like domain</keyword>
<dbReference type="InterPro" id="IPR018378">
    <property type="entry name" value="C-type_lectin_CS"/>
</dbReference>
<dbReference type="Gene3D" id="3.10.100.10">
    <property type="entry name" value="Mannose-Binding Protein A, subunit A"/>
    <property type="match status" value="1"/>
</dbReference>
<dbReference type="InterPro" id="IPR001304">
    <property type="entry name" value="C-type_lectin-like"/>
</dbReference>
<dbReference type="PROSITE" id="PS50026">
    <property type="entry name" value="EGF_3"/>
    <property type="match status" value="1"/>
</dbReference>
<dbReference type="CDD" id="cd00054">
    <property type="entry name" value="EGF_CA"/>
    <property type="match status" value="1"/>
</dbReference>
<evidence type="ECO:0000256" key="3">
    <source>
        <dbReference type="SAM" id="SignalP"/>
    </source>
</evidence>
<feature type="signal peptide" evidence="3">
    <location>
        <begin position="1"/>
        <end position="29"/>
    </location>
</feature>
<dbReference type="PANTHER" id="PTHR22801">
    <property type="entry name" value="LITHOSTATHINE"/>
    <property type="match status" value="1"/>
</dbReference>
<keyword evidence="3" id="KW-0732">Signal</keyword>
<dbReference type="RefSeq" id="XP_019626564.1">
    <property type="nucleotide sequence ID" value="XM_019771005.1"/>
</dbReference>
<dbReference type="PROSITE" id="PS50041">
    <property type="entry name" value="C_TYPE_LECTIN_2"/>
    <property type="match status" value="1"/>
</dbReference>